<evidence type="ECO:0000256" key="1">
    <source>
        <dbReference type="SAM" id="SignalP"/>
    </source>
</evidence>
<feature type="signal peptide" evidence="1">
    <location>
        <begin position="1"/>
        <end position="27"/>
    </location>
</feature>
<protein>
    <submittedName>
        <fullName evidence="2">Uncharacterized protein</fullName>
    </submittedName>
</protein>
<dbReference type="OrthoDB" id="7960469at2"/>
<sequence>MSKIRSFAFAVAIGLVAVLVAHDGALAQVDKPGLTGGSVVGSTPGLSVDTNSSSMRFGSSRTPQRHMDSSGRPCVYVLGEAKSQVVNPKLYDHVLIVNNSCSVPVKLRACYLGTDKCNDIAVGAYTKRREIFGIVPDAKDFRFEFREYFN</sequence>
<gene>
    <name evidence="2" type="ORF">B5V03_15645</name>
</gene>
<name>A0A4Q1VBE5_9BRAD</name>
<comment type="caution">
    <text evidence="2">The sequence shown here is derived from an EMBL/GenBank/DDBJ whole genome shotgun (WGS) entry which is preliminary data.</text>
</comment>
<keyword evidence="3" id="KW-1185">Reference proteome</keyword>
<reference evidence="2 3" key="1">
    <citation type="submission" date="2017-03" db="EMBL/GenBank/DDBJ databases">
        <authorList>
            <person name="Safronova V.I."/>
            <person name="Sazanova A.L."/>
            <person name="Chirak E.R."/>
        </authorList>
    </citation>
    <scope>NUCLEOTIDE SEQUENCE [LARGE SCALE GENOMIC DNA]</scope>
    <source>
        <strain evidence="2 3">Opo-243</strain>
    </source>
</reference>
<feature type="chain" id="PRO_5020957816" evidence="1">
    <location>
        <begin position="28"/>
        <end position="150"/>
    </location>
</feature>
<dbReference type="AlphaFoldDB" id="A0A4Q1VBE5"/>
<proteinExistence type="predicted"/>
<dbReference type="RefSeq" id="WP_129271241.1">
    <property type="nucleotide sequence ID" value="NZ_MZXW01000017.1"/>
</dbReference>
<evidence type="ECO:0000313" key="3">
    <source>
        <dbReference type="Proteomes" id="UP000290819"/>
    </source>
</evidence>
<accession>A0A4Q1VBE5</accession>
<evidence type="ECO:0000313" key="2">
    <source>
        <dbReference type="EMBL" id="RXT47704.1"/>
    </source>
</evidence>
<organism evidence="2 3">
    <name type="scientific">Bradyrhizobium betae</name>
    <dbReference type="NCBI Taxonomy" id="244734"/>
    <lineage>
        <taxon>Bacteria</taxon>
        <taxon>Pseudomonadati</taxon>
        <taxon>Pseudomonadota</taxon>
        <taxon>Alphaproteobacteria</taxon>
        <taxon>Hyphomicrobiales</taxon>
        <taxon>Nitrobacteraceae</taxon>
        <taxon>Bradyrhizobium</taxon>
    </lineage>
</organism>
<keyword evidence="1" id="KW-0732">Signal</keyword>
<dbReference type="Proteomes" id="UP000290819">
    <property type="component" value="Unassembled WGS sequence"/>
</dbReference>
<dbReference type="EMBL" id="MZXW01000017">
    <property type="protein sequence ID" value="RXT47704.1"/>
    <property type="molecule type" value="Genomic_DNA"/>
</dbReference>